<dbReference type="InParanoid" id="A0A1W0VZ20"/>
<protein>
    <recommendedName>
        <fullName evidence="3">Alcohol dehydrogenase-like C-terminal domain-containing protein</fullName>
    </recommendedName>
</protein>
<dbReference type="GO" id="GO:0016491">
    <property type="term" value="F:oxidoreductase activity"/>
    <property type="evidence" value="ECO:0000318"/>
    <property type="project" value="GO_Central"/>
</dbReference>
<dbReference type="SUPFAM" id="SSF51735">
    <property type="entry name" value="NAD(P)-binding Rossmann-fold domains"/>
    <property type="match status" value="1"/>
</dbReference>
<reference evidence="2" key="2">
    <citation type="journal article" date="2018" name="Plant J.">
        <title>The Sorghum bicolor reference genome: improved assembly, gene annotations, a transcriptome atlas, and signatures of genome organization.</title>
        <authorList>
            <person name="McCormick R.F."/>
            <person name="Truong S.K."/>
            <person name="Sreedasyam A."/>
            <person name="Jenkins J."/>
            <person name="Shu S."/>
            <person name="Sims D."/>
            <person name="Kennedy M."/>
            <person name="Amirebrahimi M."/>
            <person name="Weers B.D."/>
            <person name="McKinley B."/>
            <person name="Mattison A."/>
            <person name="Morishige D.T."/>
            <person name="Grimwood J."/>
            <person name="Schmutz J."/>
            <person name="Mullet J.E."/>
        </authorList>
    </citation>
    <scope>NUCLEOTIDE SEQUENCE [LARGE SCALE GENOMIC DNA]</scope>
    <source>
        <strain evidence="2">cv. BTx623</strain>
    </source>
</reference>
<dbReference type="STRING" id="4558.A0A1W0VZ20"/>
<proteinExistence type="predicted"/>
<dbReference type="InterPro" id="IPR051397">
    <property type="entry name" value="Zn-ADH-like_protein"/>
</dbReference>
<dbReference type="PANTHER" id="PTHR43677">
    <property type="entry name" value="SHORT-CHAIN DEHYDROGENASE/REDUCTASE"/>
    <property type="match status" value="1"/>
</dbReference>
<dbReference type="PANTHER" id="PTHR43677:SF8">
    <property type="entry name" value="ENOYL REDUCTASE (ER) DOMAIN-CONTAINING PROTEIN"/>
    <property type="match status" value="1"/>
</dbReference>
<sequence>MLLYEFVENGNLEQWLQGDVGPVSPLTWETRMNIAVGTAKGSIRFGKLQGIESSMLFYHTTAGDQNYQTTKRNVLNKEFPRGVDVIYETVGGETFDVCLNALAVYGRIIVIGMISQAGFFLIQYAHLWKDHLEKLFNLYASGKLKVWFTFVPLLLPRAMVPFLMHNHDLSLLVLCL</sequence>
<dbReference type="Proteomes" id="UP000000768">
    <property type="component" value="Chromosome 3"/>
</dbReference>
<evidence type="ECO:0000313" key="2">
    <source>
        <dbReference type="Proteomes" id="UP000000768"/>
    </source>
</evidence>
<evidence type="ECO:0000313" key="1">
    <source>
        <dbReference type="EMBL" id="OQU87352.1"/>
    </source>
</evidence>
<reference evidence="1 2" key="1">
    <citation type="journal article" date="2009" name="Nature">
        <title>The Sorghum bicolor genome and the diversification of grasses.</title>
        <authorList>
            <person name="Paterson A.H."/>
            <person name="Bowers J.E."/>
            <person name="Bruggmann R."/>
            <person name="Dubchak I."/>
            <person name="Grimwood J."/>
            <person name="Gundlach H."/>
            <person name="Haberer G."/>
            <person name="Hellsten U."/>
            <person name="Mitros T."/>
            <person name="Poliakov A."/>
            <person name="Schmutz J."/>
            <person name="Spannagl M."/>
            <person name="Tang H."/>
            <person name="Wang X."/>
            <person name="Wicker T."/>
            <person name="Bharti A.K."/>
            <person name="Chapman J."/>
            <person name="Feltus F.A."/>
            <person name="Gowik U."/>
            <person name="Grigoriev I.V."/>
            <person name="Lyons E."/>
            <person name="Maher C.A."/>
            <person name="Martis M."/>
            <person name="Narechania A."/>
            <person name="Otillar R.P."/>
            <person name="Penning B.W."/>
            <person name="Salamov A.A."/>
            <person name="Wang Y."/>
            <person name="Zhang L."/>
            <person name="Carpita N.C."/>
            <person name="Freeling M."/>
            <person name="Gingle A.R."/>
            <person name="Hash C.T."/>
            <person name="Keller B."/>
            <person name="Klein P."/>
            <person name="Kresovich S."/>
            <person name="McCann M.C."/>
            <person name="Ming R."/>
            <person name="Peterson D.G."/>
            <person name="Mehboob-ur-Rahman"/>
            <person name="Ware D."/>
            <person name="Westhoff P."/>
            <person name="Mayer K.F."/>
            <person name="Messing J."/>
            <person name="Rokhsar D.S."/>
        </authorList>
    </citation>
    <scope>NUCLEOTIDE SEQUENCE [LARGE SCALE GENOMIC DNA]</scope>
    <source>
        <strain evidence="2">cv. BTx623</strain>
    </source>
</reference>
<dbReference type="EMBL" id="CM000762">
    <property type="protein sequence ID" value="OQU87352.1"/>
    <property type="molecule type" value="Genomic_DNA"/>
</dbReference>
<dbReference type="Gene3D" id="3.40.50.720">
    <property type="entry name" value="NAD(P)-binding Rossmann-like Domain"/>
    <property type="match status" value="1"/>
</dbReference>
<name>A0A1W0VZ20_SORBI</name>
<dbReference type="AlphaFoldDB" id="A0A1W0VZ20"/>
<dbReference type="InterPro" id="IPR036291">
    <property type="entry name" value="NAD(P)-bd_dom_sf"/>
</dbReference>
<organism evidence="1 2">
    <name type="scientific">Sorghum bicolor</name>
    <name type="common">Sorghum</name>
    <name type="synonym">Sorghum vulgare</name>
    <dbReference type="NCBI Taxonomy" id="4558"/>
    <lineage>
        <taxon>Eukaryota</taxon>
        <taxon>Viridiplantae</taxon>
        <taxon>Streptophyta</taxon>
        <taxon>Embryophyta</taxon>
        <taxon>Tracheophyta</taxon>
        <taxon>Spermatophyta</taxon>
        <taxon>Magnoliopsida</taxon>
        <taxon>Liliopsida</taxon>
        <taxon>Poales</taxon>
        <taxon>Poaceae</taxon>
        <taxon>PACMAD clade</taxon>
        <taxon>Panicoideae</taxon>
        <taxon>Andropogonodae</taxon>
        <taxon>Andropogoneae</taxon>
        <taxon>Sorghinae</taxon>
        <taxon>Sorghum</taxon>
    </lineage>
</organism>
<evidence type="ECO:0008006" key="3">
    <source>
        <dbReference type="Google" id="ProtNLM"/>
    </source>
</evidence>
<gene>
    <name evidence="1" type="ORF">SORBI_3003G261566</name>
</gene>
<dbReference type="Gramene" id="OQU87352">
    <property type="protein sequence ID" value="OQU87352"/>
    <property type="gene ID" value="SORBI_3003G261566"/>
</dbReference>
<dbReference type="eggNOG" id="KOG1196">
    <property type="taxonomic scope" value="Eukaryota"/>
</dbReference>
<accession>A0A1W0VZ20</accession>
<dbReference type="Pfam" id="PF13602">
    <property type="entry name" value="ADH_zinc_N_2"/>
    <property type="match status" value="1"/>
</dbReference>
<keyword evidence="2" id="KW-1185">Reference proteome</keyword>